<protein>
    <recommendedName>
        <fullName evidence="2">3-beta hydroxysteroid dehydrogenase/isomerase domain-containing protein</fullName>
    </recommendedName>
</protein>
<keyword evidence="4" id="KW-1185">Reference proteome</keyword>
<reference evidence="3 4" key="1">
    <citation type="journal article" date="2021" name="Nat. Plants">
        <title>The Taxus genome provides insights into paclitaxel biosynthesis.</title>
        <authorList>
            <person name="Xiong X."/>
            <person name="Gou J."/>
            <person name="Liao Q."/>
            <person name="Li Y."/>
            <person name="Zhou Q."/>
            <person name="Bi G."/>
            <person name="Li C."/>
            <person name="Du R."/>
            <person name="Wang X."/>
            <person name="Sun T."/>
            <person name="Guo L."/>
            <person name="Liang H."/>
            <person name="Lu P."/>
            <person name="Wu Y."/>
            <person name="Zhang Z."/>
            <person name="Ro D.K."/>
            <person name="Shang Y."/>
            <person name="Huang S."/>
            <person name="Yan J."/>
        </authorList>
    </citation>
    <scope>NUCLEOTIDE SEQUENCE [LARGE SCALE GENOMIC DNA]</scope>
    <source>
        <strain evidence="3">Ta-2019</strain>
    </source>
</reference>
<name>A0AA38L211_TAXCH</name>
<keyword evidence="1" id="KW-0812">Transmembrane</keyword>
<dbReference type="Proteomes" id="UP000824469">
    <property type="component" value="Unassembled WGS sequence"/>
</dbReference>
<keyword evidence="1" id="KW-0472">Membrane</keyword>
<dbReference type="Pfam" id="PF01073">
    <property type="entry name" value="3Beta_HSD"/>
    <property type="match status" value="1"/>
</dbReference>
<sequence>EVMVEVEVRASHNVLEACGHTETRQKVVFTSSMAAVAWRDEKSSVADLHERLWSDKVTMLSDDPNSKESVKQLVHVAHVSTIMLGIVYGIIKISYLK</sequence>
<evidence type="ECO:0000259" key="2">
    <source>
        <dbReference type="Pfam" id="PF01073"/>
    </source>
</evidence>
<evidence type="ECO:0000313" key="4">
    <source>
        <dbReference type="Proteomes" id="UP000824469"/>
    </source>
</evidence>
<evidence type="ECO:0000313" key="3">
    <source>
        <dbReference type="EMBL" id="KAH9312469.1"/>
    </source>
</evidence>
<feature type="domain" description="3-beta hydroxysteroid dehydrogenase/isomerase" evidence="2">
    <location>
        <begin position="3"/>
        <end position="82"/>
    </location>
</feature>
<dbReference type="GO" id="GO:0006694">
    <property type="term" value="P:steroid biosynthetic process"/>
    <property type="evidence" value="ECO:0007669"/>
    <property type="project" value="InterPro"/>
</dbReference>
<dbReference type="AlphaFoldDB" id="A0AA38L211"/>
<dbReference type="EMBL" id="JAHRHJ020000006">
    <property type="protein sequence ID" value="KAH9312469.1"/>
    <property type="molecule type" value="Genomic_DNA"/>
</dbReference>
<dbReference type="InterPro" id="IPR002225">
    <property type="entry name" value="3Beta_OHSteriod_DH/Estase"/>
</dbReference>
<evidence type="ECO:0000256" key="1">
    <source>
        <dbReference type="SAM" id="Phobius"/>
    </source>
</evidence>
<dbReference type="SUPFAM" id="SSF51735">
    <property type="entry name" value="NAD(P)-binding Rossmann-fold domains"/>
    <property type="match status" value="1"/>
</dbReference>
<gene>
    <name evidence="3" type="ORF">KI387_027504</name>
</gene>
<dbReference type="InterPro" id="IPR036291">
    <property type="entry name" value="NAD(P)-bd_dom_sf"/>
</dbReference>
<proteinExistence type="predicted"/>
<dbReference type="GO" id="GO:0016616">
    <property type="term" value="F:oxidoreductase activity, acting on the CH-OH group of donors, NAD or NADP as acceptor"/>
    <property type="evidence" value="ECO:0007669"/>
    <property type="project" value="InterPro"/>
</dbReference>
<comment type="caution">
    <text evidence="3">The sequence shown here is derived from an EMBL/GenBank/DDBJ whole genome shotgun (WGS) entry which is preliminary data.</text>
</comment>
<dbReference type="Gene3D" id="3.40.50.720">
    <property type="entry name" value="NAD(P)-binding Rossmann-like Domain"/>
    <property type="match status" value="1"/>
</dbReference>
<feature type="non-terminal residue" evidence="3">
    <location>
        <position position="97"/>
    </location>
</feature>
<feature type="non-terminal residue" evidence="3">
    <location>
        <position position="1"/>
    </location>
</feature>
<keyword evidence="1" id="KW-1133">Transmembrane helix</keyword>
<organism evidence="3 4">
    <name type="scientific">Taxus chinensis</name>
    <name type="common">Chinese yew</name>
    <name type="synonym">Taxus wallichiana var. chinensis</name>
    <dbReference type="NCBI Taxonomy" id="29808"/>
    <lineage>
        <taxon>Eukaryota</taxon>
        <taxon>Viridiplantae</taxon>
        <taxon>Streptophyta</taxon>
        <taxon>Embryophyta</taxon>
        <taxon>Tracheophyta</taxon>
        <taxon>Spermatophyta</taxon>
        <taxon>Pinopsida</taxon>
        <taxon>Pinidae</taxon>
        <taxon>Conifers II</taxon>
        <taxon>Cupressales</taxon>
        <taxon>Taxaceae</taxon>
        <taxon>Taxus</taxon>
    </lineage>
</organism>
<feature type="transmembrane region" description="Helical" evidence="1">
    <location>
        <begin position="73"/>
        <end position="91"/>
    </location>
</feature>
<accession>A0AA38L211</accession>